<name>A0A3D8R3M7_9HELO</name>
<keyword evidence="3" id="KW-1185">Reference proteome</keyword>
<sequence>MQRIRLANTTSNKPSTQQVSIIDQPLQPKISERLQIEHQREVASSRARDCLEHVKWKPCPNPRGWLPALPSKWSNASWGIFQYYVNEYLPQLFRFSADNIHAQAVEAQLLQRAFWNPYMMETLLAQAALHLAGRDASYRVLALDYQLRAVSELRHYLAANRGHVDETNSHFEPAHISPDVLSHLDGVAKLIRRRVRDSPGYYDLSKSDADIALQRLVLESFLFHASRIPLLLGSGGPLPPDLVAAVAIAAQICEAEANSRNHPSPVLGMPPQGFILVYKLSCLARPTSRAQDDNSLQSDLDLAERLLEQLDAAGSPTGHRASDAPFAEQQMRATGEDPAEDAERKGVEMITLACKCLLTSLQKKEDGVADGRERKLAVARAVASIDLARWPSSYVQEFYRWPMQVLRDFLGEVPV</sequence>
<dbReference type="InterPro" id="IPR021858">
    <property type="entry name" value="Fun_TF"/>
</dbReference>
<dbReference type="OrthoDB" id="1919336at2759"/>
<gene>
    <name evidence="2" type="ORF">BP5796_09178</name>
</gene>
<dbReference type="Pfam" id="PF11951">
    <property type="entry name" value="Fungal_trans_2"/>
    <property type="match status" value="1"/>
</dbReference>
<feature type="region of interest" description="Disordered" evidence="1">
    <location>
        <begin position="314"/>
        <end position="343"/>
    </location>
</feature>
<dbReference type="AlphaFoldDB" id="A0A3D8R3M7"/>
<evidence type="ECO:0000256" key="1">
    <source>
        <dbReference type="SAM" id="MobiDB-lite"/>
    </source>
</evidence>
<dbReference type="Proteomes" id="UP000256328">
    <property type="component" value="Unassembled WGS sequence"/>
</dbReference>
<proteinExistence type="predicted"/>
<comment type="caution">
    <text evidence="2">The sequence shown here is derived from an EMBL/GenBank/DDBJ whole genome shotgun (WGS) entry which is preliminary data.</text>
</comment>
<protein>
    <submittedName>
        <fullName evidence="2">Uncharacterized protein</fullName>
    </submittedName>
</protein>
<reference evidence="2 3" key="1">
    <citation type="journal article" date="2018" name="IMA Fungus">
        <title>IMA Genome-F 9: Draft genome sequence of Annulohypoxylon stygium, Aspergillus mulundensis, Berkeleyomyces basicola (syn. Thielaviopsis basicola), Ceratocystis smalleyi, two Cercospora beticola strains, Coleophoma cylindrospora, Fusarium fracticaudum, Phialophora cf. hyalina, and Morchella septimelata.</title>
        <authorList>
            <person name="Wingfield B.D."/>
            <person name="Bills G.F."/>
            <person name="Dong Y."/>
            <person name="Huang W."/>
            <person name="Nel W.J."/>
            <person name="Swalarsk-Parry B.S."/>
            <person name="Vaghefi N."/>
            <person name="Wilken P.M."/>
            <person name="An Z."/>
            <person name="de Beer Z.W."/>
            <person name="De Vos L."/>
            <person name="Chen L."/>
            <person name="Duong T.A."/>
            <person name="Gao Y."/>
            <person name="Hammerbacher A."/>
            <person name="Kikkert J.R."/>
            <person name="Li Y."/>
            <person name="Li H."/>
            <person name="Li K."/>
            <person name="Li Q."/>
            <person name="Liu X."/>
            <person name="Ma X."/>
            <person name="Naidoo K."/>
            <person name="Pethybridge S.J."/>
            <person name="Sun J."/>
            <person name="Steenkamp E.T."/>
            <person name="van der Nest M.A."/>
            <person name="van Wyk S."/>
            <person name="Wingfield M.J."/>
            <person name="Xiong C."/>
            <person name="Yue Q."/>
            <person name="Zhang X."/>
        </authorList>
    </citation>
    <scope>NUCLEOTIDE SEQUENCE [LARGE SCALE GENOMIC DNA]</scope>
    <source>
        <strain evidence="2 3">BP5796</strain>
    </source>
</reference>
<accession>A0A3D8R3M7</accession>
<dbReference type="EMBL" id="PDLN01000013">
    <property type="protein sequence ID" value="RDW68521.1"/>
    <property type="molecule type" value="Genomic_DNA"/>
</dbReference>
<evidence type="ECO:0000313" key="2">
    <source>
        <dbReference type="EMBL" id="RDW68521.1"/>
    </source>
</evidence>
<organism evidence="2 3">
    <name type="scientific">Coleophoma crateriformis</name>
    <dbReference type="NCBI Taxonomy" id="565419"/>
    <lineage>
        <taxon>Eukaryota</taxon>
        <taxon>Fungi</taxon>
        <taxon>Dikarya</taxon>
        <taxon>Ascomycota</taxon>
        <taxon>Pezizomycotina</taxon>
        <taxon>Leotiomycetes</taxon>
        <taxon>Helotiales</taxon>
        <taxon>Dermateaceae</taxon>
        <taxon>Coleophoma</taxon>
    </lineage>
</organism>
<evidence type="ECO:0000313" key="3">
    <source>
        <dbReference type="Proteomes" id="UP000256328"/>
    </source>
</evidence>